<evidence type="ECO:0000259" key="9">
    <source>
        <dbReference type="PROSITE" id="PS50929"/>
    </source>
</evidence>
<dbReference type="EMBL" id="JAHBMH010000073">
    <property type="protein sequence ID" value="KAK1933468.1"/>
    <property type="molecule type" value="Genomic_DNA"/>
</dbReference>
<dbReference type="SUPFAM" id="SSF90123">
    <property type="entry name" value="ABC transporter transmembrane region"/>
    <property type="match status" value="2"/>
</dbReference>
<dbReference type="InterPro" id="IPR003439">
    <property type="entry name" value="ABC_transporter-like_ATP-bd"/>
</dbReference>
<dbReference type="Proteomes" id="UP001195914">
    <property type="component" value="Unassembled WGS sequence"/>
</dbReference>
<dbReference type="Pfam" id="PF00005">
    <property type="entry name" value="ABC_tran"/>
    <property type="match status" value="1"/>
</dbReference>
<keyword evidence="5 7" id="KW-1133">Transmembrane helix</keyword>
<comment type="caution">
    <text evidence="10">The sequence shown here is derived from an EMBL/GenBank/DDBJ whole genome shotgun (WGS) entry which is preliminary data.</text>
</comment>
<feature type="transmembrane region" description="Helical" evidence="7">
    <location>
        <begin position="670"/>
        <end position="699"/>
    </location>
</feature>
<feature type="transmembrane region" description="Helical" evidence="7">
    <location>
        <begin position="113"/>
        <end position="134"/>
    </location>
</feature>
<evidence type="ECO:0000256" key="3">
    <source>
        <dbReference type="ARBA" id="ARBA00022741"/>
    </source>
</evidence>
<dbReference type="SUPFAM" id="SSF52540">
    <property type="entry name" value="P-loop containing nucleoside triphosphate hydrolases"/>
    <property type="match status" value="1"/>
</dbReference>
<dbReference type="InterPro" id="IPR027417">
    <property type="entry name" value="P-loop_NTPase"/>
</dbReference>
<proteinExistence type="predicted"/>
<feature type="transmembrane region" description="Helical" evidence="7">
    <location>
        <begin position="297"/>
        <end position="318"/>
    </location>
</feature>
<evidence type="ECO:0000256" key="1">
    <source>
        <dbReference type="ARBA" id="ARBA00022448"/>
    </source>
</evidence>
<dbReference type="PROSITE" id="PS50893">
    <property type="entry name" value="ABC_TRANSPORTER_2"/>
    <property type="match status" value="1"/>
</dbReference>
<reference evidence="10" key="2">
    <citation type="submission" date="2021-05" db="EMBL/GenBank/DDBJ databases">
        <authorList>
            <person name="Pain A."/>
        </authorList>
    </citation>
    <scope>NUCLEOTIDE SEQUENCE</scope>
    <source>
        <strain evidence="10">1802A</strain>
    </source>
</reference>
<evidence type="ECO:0000256" key="5">
    <source>
        <dbReference type="ARBA" id="ARBA00022989"/>
    </source>
</evidence>
<feature type="transmembrane region" description="Helical" evidence="7">
    <location>
        <begin position="146"/>
        <end position="164"/>
    </location>
</feature>
<keyword evidence="4" id="KW-0067">ATP-binding</keyword>
<feature type="domain" description="ABC transmembrane type-1" evidence="9">
    <location>
        <begin position="533"/>
        <end position="830"/>
    </location>
</feature>
<feature type="transmembrane region" description="Helical" evidence="7">
    <location>
        <begin position="525"/>
        <end position="548"/>
    </location>
</feature>
<evidence type="ECO:0000256" key="2">
    <source>
        <dbReference type="ARBA" id="ARBA00022692"/>
    </source>
</evidence>
<dbReference type="InterPro" id="IPR036640">
    <property type="entry name" value="ABC1_TM_sf"/>
</dbReference>
<dbReference type="GO" id="GO:0016887">
    <property type="term" value="F:ATP hydrolysis activity"/>
    <property type="evidence" value="ECO:0007669"/>
    <property type="project" value="InterPro"/>
</dbReference>
<dbReference type="PROSITE" id="PS50929">
    <property type="entry name" value="ABC_TM1F"/>
    <property type="match status" value="1"/>
</dbReference>
<sequence>MAEQGEVPSSIRSKPDRHFDEPGCWNAIFMRWVKPWIDYINKEVPDLKSLHPLPDDDQFSHWQPLFSKHISDGVLRLELAEAEMARSKPVEKKTRPYRSIFLRALILTFWRRALIMLVGSVAVDMVGIGTAIVLKYLIDLLTTRGTSLFAICGYVGGAALVDMVHTMLQQHMKIYINRLEICMHSTIVITLFQHGLCHRRHYSSVMKDDFPSKTCNNVVHHCGEGNKPCSSNPLFCPARRHQNRELPSSMYIYMVLDADNISLTFQSMIAFITFVCNFLVGLGFIREAMGLPVFWPSVAVMVVVLTMLGIESINGFILKYSLESMDYRISLSSQIFGNLNLTGSMGIDDVAYRAIEDSRNDELSVLRTRLFFVYINRVLERSTSVVLYWVFIYIFNDLINIAVLLTMSSVTMDIATDPELLNEIVDMSLHMIEGYHVSEPQLLKERKTAHCAAIARVESLRSTKRYSSFQRFSKSRISELMDPVDQIIAHPLDYDQSLKKISERSTSDTKDLASTWGAYILYGKAVGFVVFSVLVICMIVTTSCYYIMLILCSKWTDNAQMLQGDTDTLGNTRDKILADHARYYSFITVSAWGTFLSALLMAMVLLVMSMRGARRIHNFVVQSLFHKSATVLPIKSSIGTLITFITRDIYNIGEVLAGEVFETSYAFLRLIAKVVSLCYLMPFSLIILLPGFGLMYHFLHKKYVRSAKILQRLMLDSNSNINRVYNDTISGSAIYRGFKKEHQCMDEISSCSEEYYRTKFMESAATAWVSMISKCYNAVMLVIMILCPIITSRIRGTELHVAKLGMAVSLCIGFGDNIKVFVNKFSVLESLMCSMVRFDNYFIQKKFSLKELFESMGETMLSGFYSQEPVNALEDKAVRDSILKRRLQEYRMFFFRRYRSVFSSLLHRPRMEILNSSDILPSKCTGLELKNISVMIPLASGLSCKARILSDVTASAHVGDIIGIVGRTGAGKSTLLSTIQGMVPHRDGSLFLDGVEMSTIDRRIVRHLIGTLPQMPFVLRGWTLRRFLDPRMLFSDNEIYDALGCCGLIEMVNDVTNGRGLDTVLLREDIYASRNMFLVTPLMRLKHIQSGSKPKRISMVYDTEMNSKEKDELLLSTSQLRQLYFAKLVLYRHSYKILLIDEPPSNNCSTKEDSDSMQFNSHGEVGLPIYDIVRLYFSHCISFIVAHDKSALRSCTRVWIMEQGKLAKECSVDMFMRGDHSTSSFTYFD</sequence>
<feature type="transmembrane region" description="Helical" evidence="7">
    <location>
        <begin position="765"/>
        <end position="786"/>
    </location>
</feature>
<dbReference type="GO" id="GO:0140359">
    <property type="term" value="F:ABC-type transporter activity"/>
    <property type="evidence" value="ECO:0007669"/>
    <property type="project" value="InterPro"/>
</dbReference>
<feature type="transmembrane region" description="Helical" evidence="7">
    <location>
        <begin position="583"/>
        <end position="608"/>
    </location>
</feature>
<gene>
    <name evidence="10" type="ORF">X943_003801</name>
</gene>
<reference evidence="10" key="1">
    <citation type="journal article" date="2014" name="Nucleic Acids Res.">
        <title>The evolutionary dynamics of variant antigen genes in Babesia reveal a history of genomic innovation underlying host-parasite interaction.</title>
        <authorList>
            <person name="Jackson A.P."/>
            <person name="Otto T.D."/>
            <person name="Darby A."/>
            <person name="Ramaprasad A."/>
            <person name="Xia D."/>
            <person name="Echaide I.E."/>
            <person name="Farber M."/>
            <person name="Gahlot S."/>
            <person name="Gamble J."/>
            <person name="Gupta D."/>
            <person name="Gupta Y."/>
            <person name="Jackson L."/>
            <person name="Malandrin L."/>
            <person name="Malas T.B."/>
            <person name="Moussa E."/>
            <person name="Nair M."/>
            <person name="Reid A.J."/>
            <person name="Sanders M."/>
            <person name="Sharma J."/>
            <person name="Tracey A."/>
            <person name="Quail M.A."/>
            <person name="Weir W."/>
            <person name="Wastling J.M."/>
            <person name="Hall N."/>
            <person name="Willadsen P."/>
            <person name="Lingelbach K."/>
            <person name="Shiels B."/>
            <person name="Tait A."/>
            <person name="Berriman M."/>
            <person name="Allred D.R."/>
            <person name="Pain A."/>
        </authorList>
    </citation>
    <scope>NUCLEOTIDE SEQUENCE</scope>
    <source>
        <strain evidence="10">1802A</strain>
    </source>
</reference>
<keyword evidence="6 7" id="KW-0472">Membrane</keyword>
<keyword evidence="11" id="KW-1185">Reference proteome</keyword>
<dbReference type="Pfam" id="PF00664">
    <property type="entry name" value="ABC_membrane"/>
    <property type="match status" value="1"/>
</dbReference>
<dbReference type="AlphaFoldDB" id="A0AAD9G7Z2"/>
<accession>A0AAD9G7Z2</accession>
<feature type="transmembrane region" description="Helical" evidence="7">
    <location>
        <begin position="263"/>
        <end position="285"/>
    </location>
</feature>
<keyword evidence="2 7" id="KW-0812">Transmembrane</keyword>
<dbReference type="GO" id="GO:0005524">
    <property type="term" value="F:ATP binding"/>
    <property type="evidence" value="ECO:0007669"/>
    <property type="project" value="UniProtKB-KW"/>
</dbReference>
<organism evidence="10 11">
    <name type="scientific">Babesia divergens</name>
    <dbReference type="NCBI Taxonomy" id="32595"/>
    <lineage>
        <taxon>Eukaryota</taxon>
        <taxon>Sar</taxon>
        <taxon>Alveolata</taxon>
        <taxon>Apicomplexa</taxon>
        <taxon>Aconoidasida</taxon>
        <taxon>Piroplasmida</taxon>
        <taxon>Babesiidae</taxon>
        <taxon>Babesia</taxon>
    </lineage>
</organism>
<evidence type="ECO:0000313" key="10">
    <source>
        <dbReference type="EMBL" id="KAK1933468.1"/>
    </source>
</evidence>
<dbReference type="PANTHER" id="PTHR24223">
    <property type="entry name" value="ATP-BINDING CASSETTE SUB-FAMILY C"/>
    <property type="match status" value="1"/>
</dbReference>
<evidence type="ECO:0000256" key="7">
    <source>
        <dbReference type="SAM" id="Phobius"/>
    </source>
</evidence>
<evidence type="ECO:0000256" key="6">
    <source>
        <dbReference type="ARBA" id="ARBA00023136"/>
    </source>
</evidence>
<keyword evidence="1" id="KW-0813">Transport</keyword>
<dbReference type="InterPro" id="IPR011527">
    <property type="entry name" value="ABC1_TM_dom"/>
</dbReference>
<dbReference type="Gene3D" id="3.40.50.300">
    <property type="entry name" value="P-loop containing nucleotide triphosphate hydrolases"/>
    <property type="match status" value="1"/>
</dbReference>
<dbReference type="PANTHER" id="PTHR24223:SF399">
    <property type="entry name" value="ABC TRANSPORTER ATNG"/>
    <property type="match status" value="1"/>
</dbReference>
<evidence type="ECO:0000256" key="4">
    <source>
        <dbReference type="ARBA" id="ARBA00022840"/>
    </source>
</evidence>
<keyword evidence="3" id="KW-0547">Nucleotide-binding</keyword>
<feature type="transmembrane region" description="Helical" evidence="7">
    <location>
        <begin position="386"/>
        <end position="405"/>
    </location>
</feature>
<evidence type="ECO:0000313" key="11">
    <source>
        <dbReference type="Proteomes" id="UP001195914"/>
    </source>
</evidence>
<dbReference type="InterPro" id="IPR050173">
    <property type="entry name" value="ABC_transporter_C-like"/>
</dbReference>
<feature type="domain" description="ABC transporter" evidence="8">
    <location>
        <begin position="927"/>
        <end position="1228"/>
    </location>
</feature>
<dbReference type="Gene3D" id="1.20.1560.10">
    <property type="entry name" value="ABC transporter type 1, transmembrane domain"/>
    <property type="match status" value="1"/>
</dbReference>
<dbReference type="GO" id="GO:0016020">
    <property type="term" value="C:membrane"/>
    <property type="evidence" value="ECO:0007669"/>
    <property type="project" value="InterPro"/>
</dbReference>
<name>A0AAD9G7Z2_BABDI</name>
<evidence type="ECO:0000259" key="8">
    <source>
        <dbReference type="PROSITE" id="PS50893"/>
    </source>
</evidence>
<protein>
    <submittedName>
        <fullName evidence="10">ABC transporter family protein</fullName>
    </submittedName>
</protein>